<comment type="caution">
    <text evidence="2">The sequence shown here is derived from an EMBL/GenBank/DDBJ whole genome shotgun (WGS) entry which is preliminary data.</text>
</comment>
<dbReference type="GO" id="GO:0035438">
    <property type="term" value="F:cyclic-di-GMP binding"/>
    <property type="evidence" value="ECO:0007669"/>
    <property type="project" value="InterPro"/>
</dbReference>
<dbReference type="EMBL" id="WBUI01000014">
    <property type="protein sequence ID" value="KAB2931371.1"/>
    <property type="molecule type" value="Genomic_DNA"/>
</dbReference>
<dbReference type="Pfam" id="PF07238">
    <property type="entry name" value="PilZ"/>
    <property type="match status" value="1"/>
</dbReference>
<feature type="domain" description="PilZ" evidence="1">
    <location>
        <begin position="12"/>
        <end position="120"/>
    </location>
</feature>
<proteinExistence type="predicted"/>
<accession>A0A833H0E7</accession>
<dbReference type="AlphaFoldDB" id="A0A833H0E7"/>
<evidence type="ECO:0000313" key="3">
    <source>
        <dbReference type="Proteomes" id="UP000460298"/>
    </source>
</evidence>
<name>A0A833H0E7_9LEPT</name>
<dbReference type="Proteomes" id="UP000460298">
    <property type="component" value="Unassembled WGS sequence"/>
</dbReference>
<reference evidence="2 3" key="1">
    <citation type="submission" date="2019-10" db="EMBL/GenBank/DDBJ databases">
        <title>Extracellular Electron Transfer in a Candidatus Methanoperedens spp. Enrichment Culture.</title>
        <authorList>
            <person name="Berger S."/>
            <person name="Rangel Shaw D."/>
            <person name="Berben T."/>
            <person name="In 'T Zandt M."/>
            <person name="Frank J."/>
            <person name="Reimann J."/>
            <person name="Jetten M.S.M."/>
            <person name="Welte C.U."/>
        </authorList>
    </citation>
    <scope>NUCLEOTIDE SEQUENCE [LARGE SCALE GENOMIC DNA]</scope>
    <source>
        <strain evidence="2">SB12</strain>
    </source>
</reference>
<dbReference type="Gene3D" id="2.40.10.220">
    <property type="entry name" value="predicted glycosyltransferase like domains"/>
    <property type="match status" value="1"/>
</dbReference>
<sequence length="128" mass="14372">MSAGGPSMDPSERRRFPRADLVFRVRYRSIRSAIPAPDAGQLSRAEGRDISLGGVSFRRTDEIQAGEVLHMSFYFDELPGEISAVGRIIRVWDEPGEQLVAVRFTVIDPDDCSILATYIRQFELQSEP</sequence>
<evidence type="ECO:0000313" key="2">
    <source>
        <dbReference type="EMBL" id="KAB2931371.1"/>
    </source>
</evidence>
<evidence type="ECO:0000259" key="1">
    <source>
        <dbReference type="Pfam" id="PF07238"/>
    </source>
</evidence>
<gene>
    <name evidence="2" type="ORF">F9K24_14115</name>
</gene>
<protein>
    <submittedName>
        <fullName evidence="2">PilZ domain-containing protein</fullName>
    </submittedName>
</protein>
<organism evidence="2 3">
    <name type="scientific">Leptonema illini</name>
    <dbReference type="NCBI Taxonomy" id="183"/>
    <lineage>
        <taxon>Bacteria</taxon>
        <taxon>Pseudomonadati</taxon>
        <taxon>Spirochaetota</taxon>
        <taxon>Spirochaetia</taxon>
        <taxon>Leptospirales</taxon>
        <taxon>Leptospiraceae</taxon>
        <taxon>Leptonema</taxon>
    </lineage>
</organism>
<dbReference type="SUPFAM" id="SSF141371">
    <property type="entry name" value="PilZ domain-like"/>
    <property type="match status" value="1"/>
</dbReference>
<dbReference type="InterPro" id="IPR009875">
    <property type="entry name" value="PilZ_domain"/>
</dbReference>